<comment type="caution">
    <text evidence="1">The sequence shown here is derived from an EMBL/GenBank/DDBJ whole genome shotgun (WGS) entry which is preliminary data.</text>
</comment>
<dbReference type="PANTHER" id="PTHR21477:SF40">
    <property type="entry name" value="PHLOEM A10-LIKE PROTEIN"/>
    <property type="match status" value="1"/>
</dbReference>
<gene>
    <name evidence="1" type="primary">PP2A10</name>
    <name evidence="1" type="ORF">CR513_28469</name>
</gene>
<evidence type="ECO:0000313" key="1">
    <source>
        <dbReference type="EMBL" id="RDX89765.1"/>
    </source>
</evidence>
<sequence length="505" mass="55528">MNAGNRGGDGLEEVNPLFGAVSGSASILSELHYRKPTSSPRVFTSMDLPLLGKSLQFSRRNKKHLLLIAFFGASGYGVYKAYNSPYVAHKRHRLAKLLRAFVSVAELISTSADTVTVISNDLNQFLASDSDEIPNSLKQLSKIAASKEFSTSLSRVSEAVTLGILLGYKSQAGYDNDNSPSDTVLDKLFSKAGTGFVSVVVGSFARNLVLGFFDGDKLNARSQSVVPGLLNVICDERCGKLIGECVQIFVSTAVAVFLDKTMDVNTYDEMFAGLSNPKHQENVKGILVSMCNGAVETFVKTSHQVLTNRNVRVDSGLSVSSVVPVGEDGCLKPEVFLQQLTIGGSVSGVQDLGWLEQIKSTLSVPANRRFVLDVTGRVTIETVRSFAAFLLWRITDGFKRSFSKVQDEVVNKGMEVLRFHSRFDFLQLLTGTGFRNQLRVIKTKKKNQLRHGELSLRVWICLGKYGSRLMGDGVWADSWLMLTLVGTIRQFKRHTFSNEYDIFGV</sequence>
<dbReference type="EMBL" id="QJKJ01005581">
    <property type="protein sequence ID" value="RDX89765.1"/>
    <property type="molecule type" value="Genomic_DNA"/>
</dbReference>
<dbReference type="OrthoDB" id="1641131at2759"/>
<dbReference type="InterPro" id="IPR019141">
    <property type="entry name" value="DUF2045"/>
</dbReference>
<accession>A0A371GGS2</accession>
<protein>
    <submittedName>
        <fullName evidence="1">Protein PHLOEM PROTEIN 2-LIKE A10</fullName>
    </submittedName>
</protein>
<dbReference type="Proteomes" id="UP000257109">
    <property type="component" value="Unassembled WGS sequence"/>
</dbReference>
<feature type="non-terminal residue" evidence="1">
    <location>
        <position position="1"/>
    </location>
</feature>
<organism evidence="1 2">
    <name type="scientific">Mucuna pruriens</name>
    <name type="common">Velvet bean</name>
    <name type="synonym">Dolichos pruriens</name>
    <dbReference type="NCBI Taxonomy" id="157652"/>
    <lineage>
        <taxon>Eukaryota</taxon>
        <taxon>Viridiplantae</taxon>
        <taxon>Streptophyta</taxon>
        <taxon>Embryophyta</taxon>
        <taxon>Tracheophyta</taxon>
        <taxon>Spermatophyta</taxon>
        <taxon>Magnoliopsida</taxon>
        <taxon>eudicotyledons</taxon>
        <taxon>Gunneridae</taxon>
        <taxon>Pentapetalae</taxon>
        <taxon>rosids</taxon>
        <taxon>fabids</taxon>
        <taxon>Fabales</taxon>
        <taxon>Fabaceae</taxon>
        <taxon>Papilionoideae</taxon>
        <taxon>50 kb inversion clade</taxon>
        <taxon>NPAAA clade</taxon>
        <taxon>indigoferoid/millettioid clade</taxon>
        <taxon>Phaseoleae</taxon>
        <taxon>Mucuna</taxon>
    </lineage>
</organism>
<dbReference type="AlphaFoldDB" id="A0A371GGS2"/>
<name>A0A371GGS2_MUCPR</name>
<proteinExistence type="predicted"/>
<evidence type="ECO:0000313" key="2">
    <source>
        <dbReference type="Proteomes" id="UP000257109"/>
    </source>
</evidence>
<keyword evidence="2" id="KW-1185">Reference proteome</keyword>
<dbReference type="STRING" id="157652.A0A371GGS2"/>
<reference evidence="1" key="1">
    <citation type="submission" date="2018-05" db="EMBL/GenBank/DDBJ databases">
        <title>Draft genome of Mucuna pruriens seed.</title>
        <authorList>
            <person name="Nnadi N.E."/>
            <person name="Vos R."/>
            <person name="Hasami M.H."/>
            <person name="Devisetty U.K."/>
            <person name="Aguiy J.C."/>
        </authorList>
    </citation>
    <scope>NUCLEOTIDE SEQUENCE [LARGE SCALE GENOMIC DNA]</scope>
    <source>
        <strain evidence="1">JCA_2017</strain>
    </source>
</reference>
<dbReference type="PANTHER" id="PTHR21477">
    <property type="entry name" value="ZGC:172139"/>
    <property type="match status" value="1"/>
</dbReference>